<dbReference type="Proteomes" id="UP000887572">
    <property type="component" value="Unplaced"/>
</dbReference>
<accession>A0A914HIZ7</accession>
<feature type="chain" id="PRO_5038103026" evidence="1">
    <location>
        <begin position="28"/>
        <end position="429"/>
    </location>
</feature>
<protein>
    <submittedName>
        <fullName evidence="3">Uncharacterized protein</fullName>
    </submittedName>
</protein>
<sequence length="429" mass="49088">MKLFAMLMLRCALVMLLSSLLQNGTLALNLEEYLKSYWQLAKWENSCRSFVGPVSKWDEKITLDDPTDIHQINQAFLHVLSIFINSFDAMLVKVKEFPLKDEMEVPPKVNNKFPFGRMEERLKRRLHKPLKIALGNCKKLEDKIKQSGLEEDTKNYLKMLSSKIGSIANVIGKEFNTFISEVELELIIKKVKWTSDSRLMPKLHTKFSQLLKSTEDNLSYCNTFSFLNGQIWTTQINKNPPENEKEFVEDLEALILEAKLGILENELSAKIAVFEEQKPDIDGDGFMAFSDYFIDEWGIIKQKNGQLNRINAKNQEVYRKRLDDLAESAMEKTAPLKGIITKKLDELCPGPLKIVFKKAFKSDQKEQKEAQINAKKVINDIGMFDGAANKLLVDNAGFSCAKLKEAVEVDKETLKTAYQVKDKITPTMK</sequence>
<feature type="signal peptide" evidence="1">
    <location>
        <begin position="1"/>
        <end position="27"/>
    </location>
</feature>
<evidence type="ECO:0000313" key="3">
    <source>
        <dbReference type="WBParaSite" id="Gr19_v10_g1895.t1"/>
    </source>
</evidence>
<organism evidence="2 3">
    <name type="scientific">Globodera rostochiensis</name>
    <name type="common">Golden nematode worm</name>
    <name type="synonym">Heterodera rostochiensis</name>
    <dbReference type="NCBI Taxonomy" id="31243"/>
    <lineage>
        <taxon>Eukaryota</taxon>
        <taxon>Metazoa</taxon>
        <taxon>Ecdysozoa</taxon>
        <taxon>Nematoda</taxon>
        <taxon>Chromadorea</taxon>
        <taxon>Rhabditida</taxon>
        <taxon>Tylenchina</taxon>
        <taxon>Tylenchomorpha</taxon>
        <taxon>Tylenchoidea</taxon>
        <taxon>Heteroderidae</taxon>
        <taxon>Heteroderinae</taxon>
        <taxon>Globodera</taxon>
    </lineage>
</organism>
<evidence type="ECO:0000256" key="1">
    <source>
        <dbReference type="SAM" id="SignalP"/>
    </source>
</evidence>
<evidence type="ECO:0000313" key="2">
    <source>
        <dbReference type="Proteomes" id="UP000887572"/>
    </source>
</evidence>
<dbReference type="WBParaSite" id="Gr19_v10_g1895.t1">
    <property type="protein sequence ID" value="Gr19_v10_g1895.t1"/>
    <property type="gene ID" value="Gr19_v10_g1895"/>
</dbReference>
<name>A0A914HIZ7_GLORO</name>
<keyword evidence="1" id="KW-0732">Signal</keyword>
<proteinExistence type="predicted"/>
<dbReference type="AlphaFoldDB" id="A0A914HIZ7"/>
<reference evidence="3" key="1">
    <citation type="submission" date="2022-11" db="UniProtKB">
        <authorList>
            <consortium name="WormBaseParasite"/>
        </authorList>
    </citation>
    <scope>IDENTIFICATION</scope>
</reference>
<keyword evidence="2" id="KW-1185">Reference proteome</keyword>